<evidence type="ECO:0000313" key="3">
    <source>
        <dbReference type="Proteomes" id="UP000256970"/>
    </source>
</evidence>
<gene>
    <name evidence="2" type="ORF">BQ4739_LOCUS12531</name>
</gene>
<feature type="transmembrane region" description="Helical" evidence="1">
    <location>
        <begin position="12"/>
        <end position="33"/>
    </location>
</feature>
<sequence length="437" mass="48387">MGAYKVAGAPRSYWHICGLAAGFLLVTSLHFFLKQQQQQMSQSAADIRAADGLPVRPLRLAIFNQVNIHLHVVAGAMHVLRPLTSAAVTVFLPAAVLEGNLYAFMDKGWIGSMEGFIWRDVKQFDQEEKFDLVWFISPEWDAKYISSVAKQMDPKMALYYVHNGHMPDEDFDVLKRLSPELPLLTMAPHVAQYVASRLQENSSSTAAAAAPAAHEAEWVLPIFPYQPAVPCTQQQTEGSEGCLSGFSIAGSTDSSLRNYTRMWEQIRSYKQQQGAAALANFKLNILGQIMDNFTVPDDLRSYVQLHKSPSDPVFYEVNYHCYGIVPALSNPAYYTSKLTSAVITSLMTGVPVIADAAFLSAYSMMEPAAVFEQQQGESELDAMFRAAAQPAEQVLRTRAAVQQLRRKMNARASSLILRWLLDKGLVPDAASDIAKIL</sequence>
<evidence type="ECO:0000256" key="1">
    <source>
        <dbReference type="SAM" id="Phobius"/>
    </source>
</evidence>
<protein>
    <recommendedName>
        <fullName evidence="4">Glycosyl transferase family 1 domain-containing protein</fullName>
    </recommendedName>
</protein>
<evidence type="ECO:0008006" key="4">
    <source>
        <dbReference type="Google" id="ProtNLM"/>
    </source>
</evidence>
<reference evidence="2 3" key="1">
    <citation type="submission" date="2016-10" db="EMBL/GenBank/DDBJ databases">
        <authorList>
            <person name="Cai Z."/>
        </authorList>
    </citation>
    <scope>NUCLEOTIDE SEQUENCE [LARGE SCALE GENOMIC DNA]</scope>
</reference>
<dbReference type="AlphaFoldDB" id="A0A383W3V6"/>
<keyword evidence="1" id="KW-0812">Transmembrane</keyword>
<dbReference type="EMBL" id="FNXT01001126">
    <property type="protein sequence ID" value="SZX72347.1"/>
    <property type="molecule type" value="Genomic_DNA"/>
</dbReference>
<accession>A0A383W3V6</accession>
<dbReference type="Proteomes" id="UP000256970">
    <property type="component" value="Unassembled WGS sequence"/>
</dbReference>
<keyword evidence="1" id="KW-1133">Transmembrane helix</keyword>
<keyword evidence="3" id="KW-1185">Reference proteome</keyword>
<proteinExistence type="predicted"/>
<name>A0A383W3V6_TETOB</name>
<keyword evidence="1" id="KW-0472">Membrane</keyword>
<organism evidence="2 3">
    <name type="scientific">Tetradesmus obliquus</name>
    <name type="common">Green alga</name>
    <name type="synonym">Acutodesmus obliquus</name>
    <dbReference type="NCBI Taxonomy" id="3088"/>
    <lineage>
        <taxon>Eukaryota</taxon>
        <taxon>Viridiplantae</taxon>
        <taxon>Chlorophyta</taxon>
        <taxon>core chlorophytes</taxon>
        <taxon>Chlorophyceae</taxon>
        <taxon>CS clade</taxon>
        <taxon>Sphaeropleales</taxon>
        <taxon>Scenedesmaceae</taxon>
        <taxon>Tetradesmus</taxon>
    </lineage>
</organism>
<evidence type="ECO:0000313" key="2">
    <source>
        <dbReference type="EMBL" id="SZX72347.1"/>
    </source>
</evidence>